<reference evidence="1 2" key="1">
    <citation type="journal article" date="2018" name="Front. Plant Sci.">
        <title>Red Clover (Trifolium pratense) and Zigzag Clover (T. medium) - A Picture of Genomic Similarities and Differences.</title>
        <authorList>
            <person name="Dluhosova J."/>
            <person name="Istvanek J."/>
            <person name="Nedelnik J."/>
            <person name="Repkova J."/>
        </authorList>
    </citation>
    <scope>NUCLEOTIDE SEQUENCE [LARGE SCALE GENOMIC DNA]</scope>
    <source>
        <strain evidence="2">cv. 10/8</strain>
        <tissue evidence="1">Leaf</tissue>
    </source>
</reference>
<organism evidence="1 2">
    <name type="scientific">Trifolium medium</name>
    <dbReference type="NCBI Taxonomy" id="97028"/>
    <lineage>
        <taxon>Eukaryota</taxon>
        <taxon>Viridiplantae</taxon>
        <taxon>Streptophyta</taxon>
        <taxon>Embryophyta</taxon>
        <taxon>Tracheophyta</taxon>
        <taxon>Spermatophyta</taxon>
        <taxon>Magnoliopsida</taxon>
        <taxon>eudicotyledons</taxon>
        <taxon>Gunneridae</taxon>
        <taxon>Pentapetalae</taxon>
        <taxon>rosids</taxon>
        <taxon>fabids</taxon>
        <taxon>Fabales</taxon>
        <taxon>Fabaceae</taxon>
        <taxon>Papilionoideae</taxon>
        <taxon>50 kb inversion clade</taxon>
        <taxon>NPAAA clade</taxon>
        <taxon>Hologalegina</taxon>
        <taxon>IRL clade</taxon>
        <taxon>Trifolieae</taxon>
        <taxon>Trifolium</taxon>
    </lineage>
</organism>
<keyword evidence="1" id="KW-0808">Transferase</keyword>
<feature type="non-terminal residue" evidence="1">
    <location>
        <position position="105"/>
    </location>
</feature>
<dbReference type="AlphaFoldDB" id="A0A392QQ94"/>
<keyword evidence="2" id="KW-1185">Reference proteome</keyword>
<dbReference type="PANTHER" id="PTHR36617">
    <property type="entry name" value="PROTEIN, PUTATIVE-RELATED"/>
    <property type="match status" value="1"/>
</dbReference>
<keyword evidence="1" id="KW-0675">Receptor</keyword>
<proteinExistence type="predicted"/>
<evidence type="ECO:0000313" key="1">
    <source>
        <dbReference type="EMBL" id="MCI26561.1"/>
    </source>
</evidence>
<evidence type="ECO:0000313" key="2">
    <source>
        <dbReference type="Proteomes" id="UP000265520"/>
    </source>
</evidence>
<dbReference type="PANTHER" id="PTHR36617:SF5">
    <property type="entry name" value="OS05G0421675 PROTEIN"/>
    <property type="match status" value="1"/>
</dbReference>
<dbReference type="GO" id="GO:0016301">
    <property type="term" value="F:kinase activity"/>
    <property type="evidence" value="ECO:0007669"/>
    <property type="project" value="UniProtKB-KW"/>
</dbReference>
<sequence>MWYWGLVARYNEEAGSLVVGDRCRSSWWWEVARIRDDPWLGGVPLSARFRRLFELSTYQTSSVAYMCALGWEEGGAPWQWRRPLWAWEEEMLGECMGFLVDIILQ</sequence>
<comment type="caution">
    <text evidence="1">The sequence shown here is derived from an EMBL/GenBank/DDBJ whole genome shotgun (WGS) entry which is preliminary data.</text>
</comment>
<accession>A0A392QQ94</accession>
<protein>
    <submittedName>
        <fullName evidence="1">Receptor-like kinase</fullName>
    </submittedName>
</protein>
<dbReference type="Proteomes" id="UP000265520">
    <property type="component" value="Unassembled WGS sequence"/>
</dbReference>
<name>A0A392QQ94_9FABA</name>
<dbReference type="EMBL" id="LXQA010154037">
    <property type="protein sequence ID" value="MCI26561.1"/>
    <property type="molecule type" value="Genomic_DNA"/>
</dbReference>
<keyword evidence="1" id="KW-0418">Kinase</keyword>